<reference evidence="5 8" key="3">
    <citation type="submission" date="2019-05" db="EMBL/GenBank/DDBJ databases">
        <title>The metagenome of a microbial culture collection derived from dairy environment covers the genomic content of the human microbiome.</title>
        <authorList>
            <person name="Roder T."/>
            <person name="Wuthrich D."/>
            <person name="Sattari Z."/>
            <person name="Von Ah U."/>
            <person name="Bar C."/>
            <person name="Ronchi F."/>
            <person name="Macpherson A.J."/>
            <person name="Ganal-Vonarburg S.C."/>
            <person name="Bruggmann R."/>
            <person name="Vergeres G."/>
        </authorList>
    </citation>
    <scope>NUCLEOTIDE SEQUENCE [LARGE SCALE GENOMIC DNA]</scope>
    <source>
        <strain evidence="5 8">FAM 20833</strain>
    </source>
</reference>
<protein>
    <recommendedName>
        <fullName evidence="1">UPF0342 protein BU097_09200</fullName>
    </recommendedName>
</protein>
<dbReference type="Proteomes" id="UP000285579">
    <property type="component" value="Unassembled WGS sequence"/>
</dbReference>
<dbReference type="NCBIfam" id="NF010212">
    <property type="entry name" value="PRK13676.1-5"/>
    <property type="match status" value="1"/>
</dbReference>
<dbReference type="EMBL" id="QXUI01000001">
    <property type="protein sequence ID" value="RIM94147.1"/>
    <property type="molecule type" value="Genomic_DNA"/>
</dbReference>
<dbReference type="InterPro" id="IPR023378">
    <property type="entry name" value="YheA/YmcA-like_dom_sf"/>
</dbReference>
<dbReference type="Proteomes" id="UP000307747">
    <property type="component" value="Unassembled WGS sequence"/>
</dbReference>
<organism evidence="4 6">
    <name type="scientific">Staphylococcus xylosus</name>
    <dbReference type="NCBI Taxonomy" id="1288"/>
    <lineage>
        <taxon>Bacteria</taxon>
        <taxon>Bacillati</taxon>
        <taxon>Bacillota</taxon>
        <taxon>Bacilli</taxon>
        <taxon>Bacillales</taxon>
        <taxon>Staphylococcaceae</taxon>
        <taxon>Staphylococcus</taxon>
    </lineage>
</organism>
<evidence type="ECO:0000313" key="6">
    <source>
        <dbReference type="Proteomes" id="UP000285567"/>
    </source>
</evidence>
<reference evidence="6 7" key="1">
    <citation type="journal article" date="2016" name="Front. Microbiol.">
        <title>Comprehensive Phylogenetic Analysis of Bovine Non-aureus Staphylococci Species Based on Whole-Genome Sequencing.</title>
        <authorList>
            <person name="Naushad S."/>
            <person name="Barkema H.W."/>
            <person name="Luby C."/>
            <person name="Condas L.A."/>
            <person name="Nobrega D.B."/>
            <person name="Carson D.A."/>
            <person name="De Buck J."/>
        </authorList>
    </citation>
    <scope>NUCLEOTIDE SEQUENCE [LARGE SCALE GENOMIC DNA]</scope>
    <source>
        <strain evidence="4 6">SNUC 102</strain>
        <strain evidence="3 7">SNUC 1349</strain>
    </source>
</reference>
<dbReference type="Pfam" id="PF06133">
    <property type="entry name" value="Com_YlbF"/>
    <property type="match status" value="1"/>
</dbReference>
<dbReference type="RefSeq" id="WP_017723169.1">
    <property type="nucleotide sequence ID" value="NZ_BKAZ01000003.1"/>
</dbReference>
<comment type="caution">
    <text evidence="4">The sequence shown here is derived from an EMBL/GenBank/DDBJ whole genome shotgun (WGS) entry which is preliminary data.</text>
</comment>
<accession>A0A060MPI4</accession>
<evidence type="ECO:0000256" key="1">
    <source>
        <dbReference type="HAMAP-Rule" id="MF_01526"/>
    </source>
</evidence>
<dbReference type="KEGG" id="sxy:BE24_06760"/>
<comment type="similarity">
    <text evidence="1">Belongs to the UPF0342 family.</text>
</comment>
<dbReference type="GeneID" id="79050020"/>
<dbReference type="Proteomes" id="UP000285567">
    <property type="component" value="Unassembled WGS sequence"/>
</dbReference>
<dbReference type="AlphaFoldDB" id="A0A060MPI4"/>
<dbReference type="KEGG" id="sxo:SXYL_01028"/>
<reference evidence="3" key="2">
    <citation type="submission" date="2018-09" db="EMBL/GenBank/DDBJ databases">
        <authorList>
            <person name="Naushad S."/>
            <person name="De Buck J."/>
        </authorList>
    </citation>
    <scope>NUCLEOTIDE SEQUENCE</scope>
    <source>
        <strain evidence="3">SNUC 1349</strain>
    </source>
</reference>
<keyword evidence="2" id="KW-0175">Coiled coil</keyword>
<dbReference type="KEGG" id="sxl:SXYLSMQ121_0992"/>
<dbReference type="HAMAP" id="MF_01526">
    <property type="entry name" value="UPF0342"/>
    <property type="match status" value="1"/>
</dbReference>
<evidence type="ECO:0000256" key="2">
    <source>
        <dbReference type="SAM" id="Coils"/>
    </source>
</evidence>
<sequence>MAVNLYDHANQLEQALRESDEYQAIQNAYAKVKENQESKDLFDEFRETQLNFQQKQMQGEEIGEEELQKAQEQAQKIENDSNISELMAAEQNMSQVFQEINQIIVKPLDEIYAD</sequence>
<evidence type="ECO:0000313" key="5">
    <source>
        <dbReference type="EMBL" id="TLP91958.1"/>
    </source>
</evidence>
<dbReference type="eggNOG" id="COG3679">
    <property type="taxonomic scope" value="Bacteria"/>
</dbReference>
<name>A0A060MPI4_STAXY</name>
<proteinExistence type="inferred from homology"/>
<evidence type="ECO:0000313" key="8">
    <source>
        <dbReference type="Proteomes" id="UP000307747"/>
    </source>
</evidence>
<evidence type="ECO:0000313" key="3">
    <source>
        <dbReference type="EMBL" id="RIM94147.1"/>
    </source>
</evidence>
<dbReference type="InterPro" id="IPR010368">
    <property type="entry name" value="Com_YlbF"/>
</dbReference>
<dbReference type="OrthoDB" id="9811402at2"/>
<gene>
    <name evidence="4" type="ORF">BU097_09200</name>
    <name evidence="3" type="ORF">BU104_00200</name>
    <name evidence="5" type="ORF">FEZ53_06670</name>
</gene>
<dbReference type="Gene3D" id="1.20.1500.10">
    <property type="entry name" value="YheA/YmcA-like"/>
    <property type="match status" value="1"/>
</dbReference>
<evidence type="ECO:0000313" key="7">
    <source>
        <dbReference type="Proteomes" id="UP000285579"/>
    </source>
</evidence>
<dbReference type="SUPFAM" id="SSF158622">
    <property type="entry name" value="YheA/YmcA-like"/>
    <property type="match status" value="1"/>
</dbReference>
<feature type="coiled-coil region" evidence="2">
    <location>
        <begin position="60"/>
        <end position="87"/>
    </location>
</feature>
<evidence type="ECO:0000313" key="4">
    <source>
        <dbReference type="EMBL" id="RIN10030.1"/>
    </source>
</evidence>
<dbReference type="EMBL" id="QXUL01000045">
    <property type="protein sequence ID" value="RIN10030.1"/>
    <property type="molecule type" value="Genomic_DNA"/>
</dbReference>
<dbReference type="EMBL" id="VBTJ01000001">
    <property type="protein sequence ID" value="TLP91958.1"/>
    <property type="molecule type" value="Genomic_DNA"/>
</dbReference>
<keyword evidence="6" id="KW-1185">Reference proteome</keyword>